<evidence type="ECO:0000256" key="5">
    <source>
        <dbReference type="ARBA" id="ARBA00022771"/>
    </source>
</evidence>
<dbReference type="InterPro" id="IPR001510">
    <property type="entry name" value="Znf_PARP"/>
</dbReference>
<evidence type="ECO:0000256" key="2">
    <source>
        <dbReference type="ARBA" id="ARBA00007572"/>
    </source>
</evidence>
<dbReference type="GO" id="GO:0070421">
    <property type="term" value="C:DNA ligase III-XRCC1 complex"/>
    <property type="evidence" value="ECO:0007669"/>
    <property type="project" value="TreeGrafter"/>
</dbReference>
<comment type="similarity">
    <text evidence="2">Belongs to the ATP-dependent DNA ligase family.</text>
</comment>
<feature type="region of interest" description="Disordered" evidence="8">
    <location>
        <begin position="109"/>
        <end position="144"/>
    </location>
</feature>
<feature type="compositionally biased region" description="Basic and acidic residues" evidence="8">
    <location>
        <begin position="132"/>
        <end position="144"/>
    </location>
</feature>
<keyword evidence="11" id="KW-1185">Reference proteome</keyword>
<evidence type="ECO:0000256" key="1">
    <source>
        <dbReference type="ARBA" id="ARBA00004123"/>
    </source>
</evidence>
<comment type="subcellular location">
    <subcellularLocation>
        <location evidence="1">Nucleus</location>
    </subcellularLocation>
</comment>
<evidence type="ECO:0000256" key="8">
    <source>
        <dbReference type="SAM" id="MobiDB-lite"/>
    </source>
</evidence>
<keyword evidence="3" id="KW-0436">Ligase</keyword>
<dbReference type="EMBL" id="JANEYF010004339">
    <property type="protein sequence ID" value="KAJ8931443.1"/>
    <property type="molecule type" value="Genomic_DNA"/>
</dbReference>
<feature type="compositionally biased region" description="Basic residues" evidence="8">
    <location>
        <begin position="121"/>
        <end position="131"/>
    </location>
</feature>
<keyword evidence="5" id="KW-0863">Zinc-finger</keyword>
<dbReference type="GO" id="GO:0003910">
    <property type="term" value="F:DNA ligase (ATP) activity"/>
    <property type="evidence" value="ECO:0007669"/>
    <property type="project" value="TreeGrafter"/>
</dbReference>
<evidence type="ECO:0000256" key="3">
    <source>
        <dbReference type="ARBA" id="ARBA00022598"/>
    </source>
</evidence>
<dbReference type="PANTHER" id="PTHR45674:SF9">
    <property type="entry name" value="DNA LIGASE 3"/>
    <property type="match status" value="1"/>
</dbReference>
<dbReference type="PANTHER" id="PTHR45674">
    <property type="entry name" value="DNA LIGASE 1/3 FAMILY MEMBER"/>
    <property type="match status" value="1"/>
</dbReference>
<dbReference type="Pfam" id="PF00645">
    <property type="entry name" value="zf-PARP"/>
    <property type="match status" value="1"/>
</dbReference>
<dbReference type="AlphaFoldDB" id="A0AAV8WYF0"/>
<dbReference type="SUPFAM" id="SSF57716">
    <property type="entry name" value="Glucocorticoid receptor-like (DNA-binding domain)"/>
    <property type="match status" value="1"/>
</dbReference>
<sequence>MNVMSDEEEYVEEKPFAIEVAKQGRAVCKKCKQKCLQGELRIAKLMANPFGEGKMKAWHHINCLFEQFLKQRATTKRISGPEDIDGWENLSEDEKNDILERVKDCESAFHTKNGTKASNSPKKKSPPKTKNPKVEKAEKKISKK</sequence>
<organism evidence="10 11">
    <name type="scientific">Rhamnusium bicolor</name>
    <dbReference type="NCBI Taxonomy" id="1586634"/>
    <lineage>
        <taxon>Eukaryota</taxon>
        <taxon>Metazoa</taxon>
        <taxon>Ecdysozoa</taxon>
        <taxon>Arthropoda</taxon>
        <taxon>Hexapoda</taxon>
        <taxon>Insecta</taxon>
        <taxon>Pterygota</taxon>
        <taxon>Neoptera</taxon>
        <taxon>Endopterygota</taxon>
        <taxon>Coleoptera</taxon>
        <taxon>Polyphaga</taxon>
        <taxon>Cucujiformia</taxon>
        <taxon>Chrysomeloidea</taxon>
        <taxon>Cerambycidae</taxon>
        <taxon>Lepturinae</taxon>
        <taxon>Rhagiini</taxon>
        <taxon>Rhamnusium</taxon>
    </lineage>
</organism>
<dbReference type="InterPro" id="IPR036957">
    <property type="entry name" value="Znf_PARP_sf"/>
</dbReference>
<dbReference type="GO" id="GO:0008270">
    <property type="term" value="F:zinc ion binding"/>
    <property type="evidence" value="ECO:0007669"/>
    <property type="project" value="UniProtKB-KW"/>
</dbReference>
<evidence type="ECO:0000256" key="4">
    <source>
        <dbReference type="ARBA" id="ARBA00022723"/>
    </source>
</evidence>
<name>A0AAV8WYF0_9CUCU</name>
<dbReference type="PROSITE" id="PS50064">
    <property type="entry name" value="ZF_PARP_2"/>
    <property type="match status" value="1"/>
</dbReference>
<dbReference type="Gene3D" id="3.30.1740.10">
    <property type="entry name" value="Zinc finger, PARP-type"/>
    <property type="match status" value="1"/>
</dbReference>
<dbReference type="GO" id="GO:0006302">
    <property type="term" value="P:double-strand break repair"/>
    <property type="evidence" value="ECO:0007669"/>
    <property type="project" value="TreeGrafter"/>
</dbReference>
<evidence type="ECO:0000256" key="6">
    <source>
        <dbReference type="ARBA" id="ARBA00022833"/>
    </source>
</evidence>
<dbReference type="SMART" id="SM01336">
    <property type="entry name" value="zf-PARP"/>
    <property type="match status" value="1"/>
</dbReference>
<evidence type="ECO:0000313" key="10">
    <source>
        <dbReference type="EMBL" id="KAJ8931443.1"/>
    </source>
</evidence>
<gene>
    <name evidence="10" type="ORF">NQ314_015627</name>
</gene>
<keyword evidence="4" id="KW-0479">Metal-binding</keyword>
<dbReference type="Proteomes" id="UP001162156">
    <property type="component" value="Unassembled WGS sequence"/>
</dbReference>
<protein>
    <recommendedName>
        <fullName evidence="9">PARP-type domain-containing protein</fullName>
    </recommendedName>
</protein>
<keyword evidence="7" id="KW-0539">Nucleus</keyword>
<evidence type="ECO:0000313" key="11">
    <source>
        <dbReference type="Proteomes" id="UP001162156"/>
    </source>
</evidence>
<evidence type="ECO:0000259" key="9">
    <source>
        <dbReference type="PROSITE" id="PS50064"/>
    </source>
</evidence>
<keyword evidence="6" id="KW-0862">Zinc</keyword>
<reference evidence="10" key="1">
    <citation type="journal article" date="2023" name="Insect Mol. Biol.">
        <title>Genome sequencing provides insights into the evolution of gene families encoding plant cell wall-degrading enzymes in longhorned beetles.</title>
        <authorList>
            <person name="Shin N.R."/>
            <person name="Okamura Y."/>
            <person name="Kirsch R."/>
            <person name="Pauchet Y."/>
        </authorList>
    </citation>
    <scope>NUCLEOTIDE SEQUENCE</scope>
    <source>
        <strain evidence="10">RBIC_L_NR</strain>
    </source>
</reference>
<proteinExistence type="inferred from homology"/>
<accession>A0AAV8WYF0</accession>
<dbReference type="GO" id="GO:0006273">
    <property type="term" value="P:lagging strand elongation"/>
    <property type="evidence" value="ECO:0007669"/>
    <property type="project" value="TreeGrafter"/>
</dbReference>
<dbReference type="GO" id="GO:0003677">
    <property type="term" value="F:DNA binding"/>
    <property type="evidence" value="ECO:0007669"/>
    <property type="project" value="InterPro"/>
</dbReference>
<evidence type="ECO:0000256" key="7">
    <source>
        <dbReference type="ARBA" id="ARBA00023242"/>
    </source>
</evidence>
<comment type="caution">
    <text evidence="10">The sequence shown here is derived from an EMBL/GenBank/DDBJ whole genome shotgun (WGS) entry which is preliminary data.</text>
</comment>
<feature type="domain" description="PARP-type" evidence="9">
    <location>
        <begin position="16"/>
        <end position="106"/>
    </location>
</feature>
<dbReference type="InterPro" id="IPR050191">
    <property type="entry name" value="ATP-dep_DNA_ligase"/>
</dbReference>